<dbReference type="EMBL" id="AP004589">
    <property type="protein sequence ID" value="BAD03226.1"/>
    <property type="molecule type" value="Genomic_DNA"/>
</dbReference>
<evidence type="ECO:0000313" key="3">
    <source>
        <dbReference type="EMBL" id="BAD03593.1"/>
    </source>
</evidence>
<dbReference type="EMBL" id="AP005442">
    <property type="protein sequence ID" value="BAD03593.1"/>
    <property type="molecule type" value="Genomic_DNA"/>
</dbReference>
<evidence type="ECO:0000256" key="1">
    <source>
        <dbReference type="SAM" id="MobiDB-lite"/>
    </source>
</evidence>
<feature type="region of interest" description="Disordered" evidence="1">
    <location>
        <begin position="1"/>
        <end position="33"/>
    </location>
</feature>
<feature type="compositionally biased region" description="Basic residues" evidence="1">
    <location>
        <begin position="18"/>
        <end position="29"/>
    </location>
</feature>
<proteinExistence type="predicted"/>
<reference evidence="3" key="2">
    <citation type="submission" date="2002-06" db="EMBL/GenBank/DDBJ databases">
        <title>Oryza sativa nipponbare(GA3) genomic DNA, chromosome 8, BAC clone:OSJNBa0073I05.</title>
        <authorList>
            <person name="Sasaki T."/>
            <person name="Matsumoto T."/>
            <person name="Katayose Y."/>
        </authorList>
    </citation>
    <scope>NUCLEOTIDE SEQUENCE</scope>
</reference>
<name>Q6Z199_ORYSJ</name>
<evidence type="ECO:0000313" key="2">
    <source>
        <dbReference type="EMBL" id="BAD03226.1"/>
    </source>
</evidence>
<reference evidence="4" key="4">
    <citation type="journal article" date="2008" name="Nucleic Acids Res.">
        <title>The rice annotation project database (RAP-DB): 2008 update.</title>
        <authorList>
            <consortium name="The rice annotation project (RAP)"/>
        </authorList>
    </citation>
    <scope>GENOME REANNOTATION</scope>
    <source>
        <strain evidence="4">cv. Nipponbare</strain>
    </source>
</reference>
<sequence>MDTAGEPATFVPEPLSPRRARRRGRRRQAARRDQLLGAVRAGRALHVHHVERRVAAGCPQVSMVPARRSVSRRGNGTRKRGRIANLSCPNLAEYIVYPRTKIRFEHHTSVRLEADHGAHRPVVVTPTYYK</sequence>
<organism evidence="3 4">
    <name type="scientific">Oryza sativa subsp. japonica</name>
    <name type="common">Rice</name>
    <dbReference type="NCBI Taxonomy" id="39947"/>
    <lineage>
        <taxon>Eukaryota</taxon>
        <taxon>Viridiplantae</taxon>
        <taxon>Streptophyta</taxon>
        <taxon>Embryophyta</taxon>
        <taxon>Tracheophyta</taxon>
        <taxon>Spermatophyta</taxon>
        <taxon>Magnoliopsida</taxon>
        <taxon>Liliopsida</taxon>
        <taxon>Poales</taxon>
        <taxon>Poaceae</taxon>
        <taxon>BOP clade</taxon>
        <taxon>Oryzoideae</taxon>
        <taxon>Oryzeae</taxon>
        <taxon>Oryzinae</taxon>
        <taxon>Oryza</taxon>
        <taxon>Oryza sativa</taxon>
    </lineage>
</organism>
<dbReference type="AlphaFoldDB" id="Q6Z199"/>
<evidence type="ECO:0000313" key="4">
    <source>
        <dbReference type="Proteomes" id="UP000000763"/>
    </source>
</evidence>
<accession>Q6Z199</accession>
<gene>
    <name evidence="3" type="ORF">OSJNBa0073I05.115</name>
    <name evidence="2" type="ORF">P0556A11.35</name>
</gene>
<protein>
    <submittedName>
        <fullName evidence="3">Uncharacterized protein</fullName>
    </submittedName>
</protein>
<dbReference type="Proteomes" id="UP000000763">
    <property type="component" value="Chromosome 8"/>
</dbReference>
<reference evidence="2" key="1">
    <citation type="submission" date="2001-12" db="EMBL/GenBank/DDBJ databases">
        <title>Oryza sativa nipponbare(GA3) genomic DNA, chromosome 8, PAC clone:P0556A11.</title>
        <authorList>
            <person name="Sasaki T."/>
            <person name="Matsumoto T."/>
            <person name="Yamamoto K."/>
        </authorList>
    </citation>
    <scope>NUCLEOTIDE SEQUENCE</scope>
</reference>
<reference evidence="4" key="3">
    <citation type="journal article" date="2005" name="Nature">
        <title>The map-based sequence of the rice genome.</title>
        <authorList>
            <consortium name="International rice genome sequencing project (IRGSP)"/>
            <person name="Matsumoto T."/>
            <person name="Wu J."/>
            <person name="Kanamori H."/>
            <person name="Katayose Y."/>
            <person name="Fujisawa M."/>
            <person name="Namiki N."/>
            <person name="Mizuno H."/>
            <person name="Yamamoto K."/>
            <person name="Antonio B.A."/>
            <person name="Baba T."/>
            <person name="Sakata K."/>
            <person name="Nagamura Y."/>
            <person name="Aoki H."/>
            <person name="Arikawa K."/>
            <person name="Arita K."/>
            <person name="Bito T."/>
            <person name="Chiden Y."/>
            <person name="Fujitsuka N."/>
            <person name="Fukunaka R."/>
            <person name="Hamada M."/>
            <person name="Harada C."/>
            <person name="Hayashi A."/>
            <person name="Hijishita S."/>
            <person name="Honda M."/>
            <person name="Hosokawa S."/>
            <person name="Ichikawa Y."/>
            <person name="Idonuma A."/>
            <person name="Iijima M."/>
            <person name="Ikeda M."/>
            <person name="Ikeno M."/>
            <person name="Ito K."/>
            <person name="Ito S."/>
            <person name="Ito T."/>
            <person name="Ito Y."/>
            <person name="Ito Y."/>
            <person name="Iwabuchi A."/>
            <person name="Kamiya K."/>
            <person name="Karasawa W."/>
            <person name="Kurita K."/>
            <person name="Katagiri S."/>
            <person name="Kikuta A."/>
            <person name="Kobayashi H."/>
            <person name="Kobayashi N."/>
            <person name="Machita K."/>
            <person name="Maehara T."/>
            <person name="Masukawa M."/>
            <person name="Mizubayashi T."/>
            <person name="Mukai Y."/>
            <person name="Nagasaki H."/>
            <person name="Nagata Y."/>
            <person name="Naito S."/>
            <person name="Nakashima M."/>
            <person name="Nakama Y."/>
            <person name="Nakamichi Y."/>
            <person name="Nakamura M."/>
            <person name="Meguro A."/>
            <person name="Negishi M."/>
            <person name="Ohta I."/>
            <person name="Ohta T."/>
            <person name="Okamoto M."/>
            <person name="Ono N."/>
            <person name="Saji S."/>
            <person name="Sakaguchi M."/>
            <person name="Sakai K."/>
            <person name="Shibata M."/>
            <person name="Shimokawa T."/>
            <person name="Song J."/>
            <person name="Takazaki Y."/>
            <person name="Terasawa K."/>
            <person name="Tsugane M."/>
            <person name="Tsuji K."/>
            <person name="Ueda S."/>
            <person name="Waki K."/>
            <person name="Yamagata H."/>
            <person name="Yamamoto M."/>
            <person name="Yamamoto S."/>
            <person name="Yamane H."/>
            <person name="Yoshiki S."/>
            <person name="Yoshihara R."/>
            <person name="Yukawa K."/>
            <person name="Zhong H."/>
            <person name="Yano M."/>
            <person name="Yuan Q."/>
            <person name="Ouyang S."/>
            <person name="Liu J."/>
            <person name="Jones K.M."/>
            <person name="Gansberger K."/>
            <person name="Moffat K."/>
            <person name="Hill J."/>
            <person name="Bera J."/>
            <person name="Fadrosh D."/>
            <person name="Jin S."/>
            <person name="Johri S."/>
            <person name="Kim M."/>
            <person name="Overton L."/>
            <person name="Reardon M."/>
            <person name="Tsitrin T."/>
            <person name="Vuong H."/>
            <person name="Weaver B."/>
            <person name="Ciecko A."/>
            <person name="Tallon L."/>
            <person name="Jackson J."/>
            <person name="Pai G."/>
            <person name="Aken S.V."/>
            <person name="Utterback T."/>
            <person name="Reidmuller S."/>
            <person name="Feldblyum T."/>
            <person name="Hsiao J."/>
            <person name="Zismann V."/>
            <person name="Iobst S."/>
            <person name="de Vazeille A.R."/>
            <person name="Buell C.R."/>
            <person name="Ying K."/>
            <person name="Li Y."/>
            <person name="Lu T."/>
            <person name="Huang Y."/>
            <person name="Zhao Q."/>
            <person name="Feng Q."/>
            <person name="Zhang L."/>
            <person name="Zhu J."/>
            <person name="Weng Q."/>
            <person name="Mu J."/>
            <person name="Lu Y."/>
            <person name="Fan D."/>
            <person name="Liu Y."/>
            <person name="Guan J."/>
            <person name="Zhang Y."/>
            <person name="Yu S."/>
            <person name="Liu X."/>
            <person name="Zhang Y."/>
            <person name="Hong G."/>
            <person name="Han B."/>
            <person name="Choisne N."/>
            <person name="Demange N."/>
            <person name="Orjeda G."/>
            <person name="Samain S."/>
            <person name="Cattolico L."/>
            <person name="Pelletier E."/>
            <person name="Couloux A."/>
            <person name="Segurens B."/>
            <person name="Wincker P."/>
            <person name="D'Hont A."/>
            <person name="Scarpelli C."/>
            <person name="Weissenbach J."/>
            <person name="Salanoubat M."/>
            <person name="Quetier F."/>
            <person name="Yu Y."/>
            <person name="Kim H.R."/>
            <person name="Rambo T."/>
            <person name="Currie J."/>
            <person name="Collura K."/>
            <person name="Luo M."/>
            <person name="Yang T."/>
            <person name="Ammiraju J.S.S."/>
            <person name="Engler F."/>
            <person name="Soderlund C."/>
            <person name="Wing R.A."/>
            <person name="Palmer L.E."/>
            <person name="de la Bastide M."/>
            <person name="Spiegel L."/>
            <person name="Nascimento L."/>
            <person name="Zutavern T."/>
            <person name="O'Shaughnessy A."/>
            <person name="Dike S."/>
            <person name="Dedhia N."/>
            <person name="Preston R."/>
            <person name="Balija V."/>
            <person name="McCombie W.R."/>
            <person name="Chow T."/>
            <person name="Chen H."/>
            <person name="Chung M."/>
            <person name="Chen C."/>
            <person name="Shaw J."/>
            <person name="Wu H."/>
            <person name="Hsiao K."/>
            <person name="Chao Y."/>
            <person name="Chu M."/>
            <person name="Cheng C."/>
            <person name="Hour A."/>
            <person name="Lee P."/>
            <person name="Lin S."/>
            <person name="Lin Y."/>
            <person name="Liou J."/>
            <person name="Liu S."/>
            <person name="Hsing Y."/>
            <person name="Raghuvanshi S."/>
            <person name="Mohanty A."/>
            <person name="Bharti A.K."/>
            <person name="Gaur A."/>
            <person name="Gupta V."/>
            <person name="Kumar D."/>
            <person name="Ravi V."/>
            <person name="Vij S."/>
            <person name="Kapur A."/>
            <person name="Khurana P."/>
            <person name="Khurana P."/>
            <person name="Khurana J.P."/>
            <person name="Tyagi A.K."/>
            <person name="Gaikwad K."/>
            <person name="Singh A."/>
            <person name="Dalal V."/>
            <person name="Srivastava S."/>
            <person name="Dixit A."/>
            <person name="Pal A.K."/>
            <person name="Ghazi I.A."/>
            <person name="Yadav M."/>
            <person name="Pandit A."/>
            <person name="Bhargava A."/>
            <person name="Sureshbabu K."/>
            <person name="Batra K."/>
            <person name="Sharma T.R."/>
            <person name="Mohapatra T."/>
            <person name="Singh N.K."/>
            <person name="Messing J."/>
            <person name="Nelson A.B."/>
            <person name="Fuks G."/>
            <person name="Kavchok S."/>
            <person name="Keizer G."/>
            <person name="Linton E."/>
            <person name="Llaca V."/>
            <person name="Song R."/>
            <person name="Tanyolac B."/>
            <person name="Young S."/>
            <person name="Ho-Il K."/>
            <person name="Hahn J.H."/>
            <person name="Sangsakoo G."/>
            <person name="Vanavichit A."/>
            <person name="de Mattos Luiz.A.T."/>
            <person name="Zimmer P.D."/>
            <person name="Malone G."/>
            <person name="Dellagostin O."/>
            <person name="de Oliveira A.C."/>
            <person name="Bevan M."/>
            <person name="Bancroft I."/>
            <person name="Minx P."/>
            <person name="Cordum H."/>
            <person name="Wilson R."/>
            <person name="Cheng Z."/>
            <person name="Jin W."/>
            <person name="Jiang J."/>
            <person name="Leong S.A."/>
            <person name="Iwama H."/>
            <person name="Gojobori T."/>
            <person name="Itoh T."/>
            <person name="Niimura Y."/>
            <person name="Fujii Y."/>
            <person name="Habara T."/>
            <person name="Sakai H."/>
            <person name="Sato Y."/>
            <person name="Wilson G."/>
            <person name="Kumar K."/>
            <person name="McCouch S."/>
            <person name="Juretic N."/>
            <person name="Hoen D."/>
            <person name="Wright S."/>
            <person name="Bruskiewich R."/>
            <person name="Bureau T."/>
            <person name="Miyao A."/>
            <person name="Hirochika H."/>
            <person name="Nishikawa T."/>
            <person name="Kadowaki K."/>
            <person name="Sugiura M."/>
            <person name="Burr B."/>
            <person name="Sasaki T."/>
        </authorList>
    </citation>
    <scope>NUCLEOTIDE SEQUENCE [LARGE SCALE GENOMIC DNA]</scope>
    <source>
        <strain evidence="4">cv. Nipponbare</strain>
    </source>
</reference>